<proteinExistence type="predicted"/>
<comment type="caution">
    <text evidence="2">The sequence shown here is derived from an EMBL/GenBank/DDBJ whole genome shotgun (WGS) entry which is preliminary data.</text>
</comment>
<dbReference type="PROSITE" id="PS51257">
    <property type="entry name" value="PROKAR_LIPOPROTEIN"/>
    <property type="match status" value="1"/>
</dbReference>
<name>A0A9D1Z080_9BACT</name>
<dbReference type="AlphaFoldDB" id="A0A9D1Z080"/>
<reference evidence="2" key="1">
    <citation type="journal article" date="2021" name="PeerJ">
        <title>Extensive microbial diversity within the chicken gut microbiome revealed by metagenomics and culture.</title>
        <authorList>
            <person name="Gilroy R."/>
            <person name="Ravi A."/>
            <person name="Getino M."/>
            <person name="Pursley I."/>
            <person name="Horton D.L."/>
            <person name="Alikhan N.F."/>
            <person name="Baker D."/>
            <person name="Gharbi K."/>
            <person name="Hall N."/>
            <person name="Watson M."/>
            <person name="Adriaenssens E.M."/>
            <person name="Foster-Nyarko E."/>
            <person name="Jarju S."/>
            <person name="Secka A."/>
            <person name="Antonio M."/>
            <person name="Oren A."/>
            <person name="Chaudhuri R.R."/>
            <person name="La Ragione R."/>
            <person name="Hildebrand F."/>
            <person name="Pallen M.J."/>
        </authorList>
    </citation>
    <scope>NUCLEOTIDE SEQUENCE</scope>
    <source>
        <strain evidence="2">5134</strain>
    </source>
</reference>
<dbReference type="EMBL" id="DXDA01000054">
    <property type="protein sequence ID" value="HIY69007.1"/>
    <property type="molecule type" value="Genomic_DNA"/>
</dbReference>
<organism evidence="2 3">
    <name type="scientific">Candidatus Alistipes intestinigallinarum</name>
    <dbReference type="NCBI Taxonomy" id="2838440"/>
    <lineage>
        <taxon>Bacteria</taxon>
        <taxon>Pseudomonadati</taxon>
        <taxon>Bacteroidota</taxon>
        <taxon>Bacteroidia</taxon>
        <taxon>Bacteroidales</taxon>
        <taxon>Rikenellaceae</taxon>
        <taxon>Alistipes</taxon>
    </lineage>
</organism>
<evidence type="ECO:0000313" key="2">
    <source>
        <dbReference type="EMBL" id="HIY69007.1"/>
    </source>
</evidence>
<feature type="domain" description="DUF5017" evidence="1">
    <location>
        <begin position="18"/>
        <end position="110"/>
    </location>
</feature>
<protein>
    <submittedName>
        <fullName evidence="2">DUF5017 domain-containing protein</fullName>
    </submittedName>
</protein>
<gene>
    <name evidence="2" type="ORF">H9828_06295</name>
</gene>
<dbReference type="InterPro" id="IPR032185">
    <property type="entry name" value="DUF5017"/>
</dbReference>
<evidence type="ECO:0000259" key="1">
    <source>
        <dbReference type="Pfam" id="PF16409"/>
    </source>
</evidence>
<dbReference type="Pfam" id="PF16409">
    <property type="entry name" value="DUF5017"/>
    <property type="match status" value="1"/>
</dbReference>
<accession>A0A9D1Z080</accession>
<dbReference type="Proteomes" id="UP000886844">
    <property type="component" value="Unassembled WGS sequence"/>
</dbReference>
<sequence length="322" mass="36897">MKKYLFVSALFAALVSVSCENQDYVEADYNVRLNEANTYRAGEPVRFDISGNVDNLLFYSGEVGHEYKYYNRYVVAPSDIRAAQFVMDIQCLYGYEGALDIYLSDTFDGLTGTDAEADRARIREMVENGMEGWVKCDYQDGTQRVWYTHEFDLKEYVDKCTIALHWHPTRTNPETEEAISQRTYWINADLVTDFGQGENSVNIRNIEWTSVMMNSHYDDNPYAINNGNGYINFNKSGADLILQGVSNTELDFDIDGWLISDPMPLTAVQNDQPLVIKDMQNYMTSYEYTWEEPGTYVVTFVGINTNYAGASQLVKEFKITVF</sequence>
<evidence type="ECO:0000313" key="3">
    <source>
        <dbReference type="Proteomes" id="UP000886844"/>
    </source>
</evidence>
<reference evidence="2" key="2">
    <citation type="submission" date="2021-04" db="EMBL/GenBank/DDBJ databases">
        <authorList>
            <person name="Gilroy R."/>
        </authorList>
    </citation>
    <scope>NUCLEOTIDE SEQUENCE</scope>
    <source>
        <strain evidence="2">5134</strain>
    </source>
</reference>